<comment type="caution">
    <text evidence="2">The sequence shown here is derived from an EMBL/GenBank/DDBJ whole genome shotgun (WGS) entry which is preliminary data.</text>
</comment>
<name>A0A2U3E675_PURLI</name>
<dbReference type="EMBL" id="LCWV01000010">
    <property type="protein sequence ID" value="PWI70010.1"/>
    <property type="molecule type" value="Genomic_DNA"/>
</dbReference>
<evidence type="ECO:0000256" key="1">
    <source>
        <dbReference type="SAM" id="MobiDB-lite"/>
    </source>
</evidence>
<dbReference type="AlphaFoldDB" id="A0A2U3E675"/>
<protein>
    <submittedName>
        <fullName evidence="2">Uncharacterized protein</fullName>
    </submittedName>
</protein>
<feature type="region of interest" description="Disordered" evidence="1">
    <location>
        <begin position="66"/>
        <end position="92"/>
    </location>
</feature>
<evidence type="ECO:0000313" key="3">
    <source>
        <dbReference type="Proteomes" id="UP000245956"/>
    </source>
</evidence>
<sequence length="201" mass="21132">MAMGSPEEAVKFCPLVSIVILGGGLARQPAIAPRGLPLAALSCERDIVGPGRMWVEAQAVSVAAGASPARCSPQRPAPAPPAANPGRRRAGTPDAVFGAGYERTSQLREAPVNAYRSPSLTSRPVIRRHRRFKLPATPLPLRMAYAIDRSNQVSGLTHARPTALATRRASSCMIACLPAVCRTAPAPVQPPHGGPEPLFAR</sequence>
<dbReference type="Proteomes" id="UP000245956">
    <property type="component" value="Unassembled WGS sequence"/>
</dbReference>
<gene>
    <name evidence="2" type="ORF">PCL_00154</name>
</gene>
<accession>A0A2U3E675</accession>
<evidence type="ECO:0000313" key="2">
    <source>
        <dbReference type="EMBL" id="PWI70010.1"/>
    </source>
</evidence>
<reference evidence="2 3" key="1">
    <citation type="journal article" date="2016" name="Front. Microbiol.">
        <title>Genome and transcriptome sequences reveal the specific parasitism of the nematophagous Purpureocillium lilacinum 36-1.</title>
        <authorList>
            <person name="Xie J."/>
            <person name="Li S."/>
            <person name="Mo C."/>
            <person name="Xiao X."/>
            <person name="Peng D."/>
            <person name="Wang G."/>
            <person name="Xiao Y."/>
        </authorList>
    </citation>
    <scope>NUCLEOTIDE SEQUENCE [LARGE SCALE GENOMIC DNA]</scope>
    <source>
        <strain evidence="2 3">36-1</strain>
    </source>
</reference>
<organism evidence="2 3">
    <name type="scientific">Purpureocillium lilacinum</name>
    <name type="common">Paecilomyces lilacinus</name>
    <dbReference type="NCBI Taxonomy" id="33203"/>
    <lineage>
        <taxon>Eukaryota</taxon>
        <taxon>Fungi</taxon>
        <taxon>Dikarya</taxon>
        <taxon>Ascomycota</taxon>
        <taxon>Pezizomycotina</taxon>
        <taxon>Sordariomycetes</taxon>
        <taxon>Hypocreomycetidae</taxon>
        <taxon>Hypocreales</taxon>
        <taxon>Ophiocordycipitaceae</taxon>
        <taxon>Purpureocillium</taxon>
    </lineage>
</organism>
<proteinExistence type="predicted"/>